<dbReference type="RefSeq" id="WP_086789843.1">
    <property type="nucleotide sequence ID" value="NZ_JAGIOO010000001.1"/>
</dbReference>
<dbReference type="InterPro" id="IPR016032">
    <property type="entry name" value="Sig_transdc_resp-reg_C-effctor"/>
</dbReference>
<dbReference type="Proteomes" id="UP001519363">
    <property type="component" value="Unassembled WGS sequence"/>
</dbReference>
<keyword evidence="2" id="KW-1185">Reference proteome</keyword>
<reference evidence="1 2" key="1">
    <citation type="submission" date="2021-03" db="EMBL/GenBank/DDBJ databases">
        <title>Sequencing the genomes of 1000 actinobacteria strains.</title>
        <authorList>
            <person name="Klenk H.-P."/>
        </authorList>
    </citation>
    <scope>NUCLEOTIDE SEQUENCE [LARGE SCALE GENOMIC DNA]</scope>
    <source>
        <strain evidence="1 2">DSM 44580</strain>
    </source>
</reference>
<dbReference type="GO" id="GO:0003677">
    <property type="term" value="F:DNA binding"/>
    <property type="evidence" value="ECO:0007669"/>
    <property type="project" value="UniProtKB-KW"/>
</dbReference>
<dbReference type="Gene3D" id="3.40.50.2300">
    <property type="match status" value="1"/>
</dbReference>
<dbReference type="EMBL" id="JAGIOO010000001">
    <property type="protein sequence ID" value="MBP2473986.1"/>
    <property type="molecule type" value="Genomic_DNA"/>
</dbReference>
<evidence type="ECO:0000313" key="1">
    <source>
        <dbReference type="EMBL" id="MBP2473986.1"/>
    </source>
</evidence>
<accession>A0ABS5ABN1</accession>
<gene>
    <name evidence="1" type="ORF">JOF53_002858</name>
</gene>
<name>A0ABS5ABN1_9PSEU</name>
<protein>
    <submittedName>
        <fullName evidence="1">DNA-binding NarL/FixJ family response regulator</fullName>
    </submittedName>
</protein>
<proteinExistence type="predicted"/>
<dbReference type="SUPFAM" id="SSF46894">
    <property type="entry name" value="C-terminal effector domain of the bipartite response regulators"/>
    <property type="match status" value="1"/>
</dbReference>
<keyword evidence="1" id="KW-0238">DNA-binding</keyword>
<sequence>MSNDVLYPGQPPSAMSELTEFTGQFVAPDTLRDILAPCEPSLTTMGMAIRFVPDVCAEIDAGHPLALLPAFNELHSSMISSMTAEHPGAVLVGVVSDITGMQTYQAIRSGATGVLNIVLPPATAADALEQVRRNRIPGTPPAIGADAPEKQSVEIGDEDVDLVRMLLSEKPTSEIARHFYCSERTMYRRLRDLYRKIGARGRNDVRRLAGRGLLRSAD</sequence>
<organism evidence="1 2">
    <name type="scientific">Crossiella equi</name>
    <dbReference type="NCBI Taxonomy" id="130796"/>
    <lineage>
        <taxon>Bacteria</taxon>
        <taxon>Bacillati</taxon>
        <taxon>Actinomycetota</taxon>
        <taxon>Actinomycetes</taxon>
        <taxon>Pseudonocardiales</taxon>
        <taxon>Pseudonocardiaceae</taxon>
        <taxon>Crossiella</taxon>
    </lineage>
</organism>
<comment type="caution">
    <text evidence="1">The sequence shown here is derived from an EMBL/GenBank/DDBJ whole genome shotgun (WGS) entry which is preliminary data.</text>
</comment>
<evidence type="ECO:0000313" key="2">
    <source>
        <dbReference type="Proteomes" id="UP001519363"/>
    </source>
</evidence>